<keyword evidence="4 6" id="KW-0689">Ribosomal protein</keyword>
<evidence type="ECO:0000256" key="5">
    <source>
        <dbReference type="SAM" id="MobiDB-lite"/>
    </source>
</evidence>
<dbReference type="NCBIfam" id="TIGR00166">
    <property type="entry name" value="S6"/>
    <property type="match status" value="1"/>
</dbReference>
<comment type="caution">
    <text evidence="6">The sequence shown here is derived from an EMBL/GenBank/DDBJ whole genome shotgun (WGS) entry which is preliminary data.</text>
</comment>
<dbReference type="GO" id="GO:1990904">
    <property type="term" value="C:ribonucleoprotein complex"/>
    <property type="evidence" value="ECO:0007669"/>
    <property type="project" value="UniProtKB-KW"/>
</dbReference>
<dbReference type="PANTHER" id="PTHR21011">
    <property type="entry name" value="MITOCHONDRIAL 28S RIBOSOMAL PROTEIN S6"/>
    <property type="match status" value="1"/>
</dbReference>
<sequence length="158" mass="17494">MRERRRDYEMLFIISPLRSSEEEITNAINRVRQSITAAGGEVTSVDQTAPWGRRKFAYPIREYAEGEASRRPFNEGFYVLCHFSLPTTQVSALERALKLNDSVLRYLMTLVETKSAGAPAVAAVPVGAQAGDDTASDDPTSDEDDDIDSDAEDDSDEQ</sequence>
<dbReference type="GO" id="GO:0070181">
    <property type="term" value="F:small ribosomal subunit rRNA binding"/>
    <property type="evidence" value="ECO:0007669"/>
    <property type="project" value="TreeGrafter"/>
</dbReference>
<evidence type="ECO:0000256" key="2">
    <source>
        <dbReference type="ARBA" id="ARBA00035104"/>
    </source>
</evidence>
<protein>
    <recommendedName>
        <fullName evidence="3 4">Small ribosomal subunit protein bS6</fullName>
    </recommendedName>
</protein>
<keyword evidence="4" id="KW-0699">rRNA-binding</keyword>
<dbReference type="InterPro" id="IPR020814">
    <property type="entry name" value="Ribosomal_S6_plastid/chlpt"/>
</dbReference>
<reference evidence="6 7" key="1">
    <citation type="submission" date="2015-09" db="EMBL/GenBank/DDBJ databases">
        <title>Draft genome sequence of Kouleothrix aurantiaca JCM 19913.</title>
        <authorList>
            <person name="Hemp J."/>
        </authorList>
    </citation>
    <scope>NUCLEOTIDE SEQUENCE [LARGE SCALE GENOMIC DNA]</scope>
    <source>
        <strain evidence="6 7">COM-B</strain>
    </source>
</reference>
<dbReference type="Gene3D" id="3.30.70.60">
    <property type="match status" value="1"/>
</dbReference>
<dbReference type="Proteomes" id="UP000050509">
    <property type="component" value="Unassembled WGS sequence"/>
</dbReference>
<keyword evidence="7" id="KW-1185">Reference proteome</keyword>
<dbReference type="Pfam" id="PF01250">
    <property type="entry name" value="Ribosomal_S6"/>
    <property type="match status" value="1"/>
</dbReference>
<accession>A0A0P9D8W9</accession>
<feature type="compositionally biased region" description="Low complexity" evidence="5">
    <location>
        <begin position="124"/>
        <end position="133"/>
    </location>
</feature>
<feature type="region of interest" description="Disordered" evidence="5">
    <location>
        <begin position="124"/>
        <end position="158"/>
    </location>
</feature>
<dbReference type="CDD" id="cd00473">
    <property type="entry name" value="bS6"/>
    <property type="match status" value="1"/>
</dbReference>
<comment type="similarity">
    <text evidence="1 4">Belongs to the bacterial ribosomal protein bS6 family.</text>
</comment>
<dbReference type="GO" id="GO:0003735">
    <property type="term" value="F:structural constituent of ribosome"/>
    <property type="evidence" value="ECO:0007669"/>
    <property type="project" value="InterPro"/>
</dbReference>
<dbReference type="InterPro" id="IPR035980">
    <property type="entry name" value="Ribosomal_bS6_sf"/>
</dbReference>
<dbReference type="PANTHER" id="PTHR21011:SF1">
    <property type="entry name" value="SMALL RIBOSOMAL SUBUNIT PROTEIN BS6M"/>
    <property type="match status" value="1"/>
</dbReference>
<keyword evidence="4" id="KW-0687">Ribonucleoprotein</keyword>
<organism evidence="6 7">
    <name type="scientific">Kouleothrix aurantiaca</name>
    <dbReference type="NCBI Taxonomy" id="186479"/>
    <lineage>
        <taxon>Bacteria</taxon>
        <taxon>Bacillati</taxon>
        <taxon>Chloroflexota</taxon>
        <taxon>Chloroflexia</taxon>
        <taxon>Chloroflexales</taxon>
        <taxon>Roseiflexineae</taxon>
        <taxon>Roseiflexaceae</taxon>
        <taxon>Kouleothrix</taxon>
    </lineage>
</organism>
<evidence type="ECO:0000256" key="1">
    <source>
        <dbReference type="ARBA" id="ARBA00009512"/>
    </source>
</evidence>
<dbReference type="GO" id="GO:0005737">
    <property type="term" value="C:cytoplasm"/>
    <property type="evidence" value="ECO:0007669"/>
    <property type="project" value="UniProtKB-ARBA"/>
</dbReference>
<proteinExistence type="inferred from homology"/>
<evidence type="ECO:0000313" key="7">
    <source>
        <dbReference type="Proteomes" id="UP000050509"/>
    </source>
</evidence>
<evidence type="ECO:0000256" key="3">
    <source>
        <dbReference type="ARBA" id="ARBA00035294"/>
    </source>
</evidence>
<dbReference type="AlphaFoldDB" id="A0A0P9D8W9"/>
<dbReference type="InterPro" id="IPR000529">
    <property type="entry name" value="Ribosomal_bS6"/>
</dbReference>
<dbReference type="EMBL" id="LJCR01002288">
    <property type="protein sequence ID" value="KPV48947.1"/>
    <property type="molecule type" value="Genomic_DNA"/>
</dbReference>
<dbReference type="SUPFAM" id="SSF54995">
    <property type="entry name" value="Ribosomal protein S6"/>
    <property type="match status" value="1"/>
</dbReference>
<evidence type="ECO:0000256" key="4">
    <source>
        <dbReference type="HAMAP-Rule" id="MF_00360"/>
    </source>
</evidence>
<dbReference type="HAMAP" id="MF_00360">
    <property type="entry name" value="Ribosomal_bS6"/>
    <property type="match status" value="1"/>
</dbReference>
<name>A0A0P9D8W9_9CHLR</name>
<evidence type="ECO:0000313" key="6">
    <source>
        <dbReference type="EMBL" id="KPV48947.1"/>
    </source>
</evidence>
<dbReference type="GO" id="GO:0006412">
    <property type="term" value="P:translation"/>
    <property type="evidence" value="ECO:0007669"/>
    <property type="project" value="UniProtKB-UniRule"/>
</dbReference>
<keyword evidence="4" id="KW-0694">RNA-binding</keyword>
<dbReference type="GO" id="GO:0005840">
    <property type="term" value="C:ribosome"/>
    <property type="evidence" value="ECO:0007669"/>
    <property type="project" value="UniProtKB-KW"/>
</dbReference>
<gene>
    <name evidence="4" type="primary">rpsF</name>
    <name evidence="6" type="ORF">SE17_35345</name>
</gene>
<comment type="function">
    <text evidence="2 4">Binds together with bS18 to 16S ribosomal RNA.</text>
</comment>
<dbReference type="InterPro" id="IPR014717">
    <property type="entry name" value="Transl_elong_EF1B/ribsomal_bS6"/>
</dbReference>
<feature type="compositionally biased region" description="Acidic residues" evidence="5">
    <location>
        <begin position="134"/>
        <end position="158"/>
    </location>
</feature>